<reference evidence="1 2" key="1">
    <citation type="journal article" date="2019" name="Nat. Ecol. Evol.">
        <title>Megaphylogeny resolves global patterns of mushroom evolution.</title>
        <authorList>
            <person name="Varga T."/>
            <person name="Krizsan K."/>
            <person name="Foldi C."/>
            <person name="Dima B."/>
            <person name="Sanchez-Garcia M."/>
            <person name="Sanchez-Ramirez S."/>
            <person name="Szollosi G.J."/>
            <person name="Szarkandi J.G."/>
            <person name="Papp V."/>
            <person name="Albert L."/>
            <person name="Andreopoulos W."/>
            <person name="Angelini C."/>
            <person name="Antonin V."/>
            <person name="Barry K.W."/>
            <person name="Bougher N.L."/>
            <person name="Buchanan P."/>
            <person name="Buyck B."/>
            <person name="Bense V."/>
            <person name="Catcheside P."/>
            <person name="Chovatia M."/>
            <person name="Cooper J."/>
            <person name="Damon W."/>
            <person name="Desjardin D."/>
            <person name="Finy P."/>
            <person name="Geml J."/>
            <person name="Haridas S."/>
            <person name="Hughes K."/>
            <person name="Justo A."/>
            <person name="Karasinski D."/>
            <person name="Kautmanova I."/>
            <person name="Kiss B."/>
            <person name="Kocsube S."/>
            <person name="Kotiranta H."/>
            <person name="LaButti K.M."/>
            <person name="Lechner B.E."/>
            <person name="Liimatainen K."/>
            <person name="Lipzen A."/>
            <person name="Lukacs Z."/>
            <person name="Mihaltcheva S."/>
            <person name="Morgado L.N."/>
            <person name="Niskanen T."/>
            <person name="Noordeloos M.E."/>
            <person name="Ohm R.A."/>
            <person name="Ortiz-Santana B."/>
            <person name="Ovrebo C."/>
            <person name="Racz N."/>
            <person name="Riley R."/>
            <person name="Savchenko A."/>
            <person name="Shiryaev A."/>
            <person name="Soop K."/>
            <person name="Spirin V."/>
            <person name="Szebenyi C."/>
            <person name="Tomsovsky M."/>
            <person name="Tulloss R.E."/>
            <person name="Uehling J."/>
            <person name="Grigoriev I.V."/>
            <person name="Vagvolgyi C."/>
            <person name="Papp T."/>
            <person name="Martin F.M."/>
            <person name="Miettinen O."/>
            <person name="Hibbett D.S."/>
            <person name="Nagy L.G."/>
        </authorList>
    </citation>
    <scope>NUCLEOTIDE SEQUENCE [LARGE SCALE GENOMIC DNA]</scope>
    <source>
        <strain evidence="1 2">CBS 166.37</strain>
    </source>
</reference>
<dbReference type="Gene3D" id="3.40.50.150">
    <property type="entry name" value="Vaccinia Virus protein VP39"/>
    <property type="match status" value="1"/>
</dbReference>
<dbReference type="GO" id="GO:0005737">
    <property type="term" value="C:cytoplasm"/>
    <property type="evidence" value="ECO:0007669"/>
    <property type="project" value="TreeGrafter"/>
</dbReference>
<dbReference type="Pfam" id="PF10294">
    <property type="entry name" value="Methyltransf_16"/>
    <property type="match status" value="1"/>
</dbReference>
<dbReference type="GO" id="GO:0005634">
    <property type="term" value="C:nucleus"/>
    <property type="evidence" value="ECO:0007669"/>
    <property type="project" value="TreeGrafter"/>
</dbReference>
<evidence type="ECO:0008006" key="3">
    <source>
        <dbReference type="Google" id="ProtNLM"/>
    </source>
</evidence>
<gene>
    <name evidence="1" type="ORF">BDQ12DRAFT_719518</name>
</gene>
<dbReference type="InterPro" id="IPR029063">
    <property type="entry name" value="SAM-dependent_MTases_sf"/>
</dbReference>
<dbReference type="STRING" id="68775.A0A5C3MDF3"/>
<evidence type="ECO:0000313" key="1">
    <source>
        <dbReference type="EMBL" id="TFK42665.1"/>
    </source>
</evidence>
<proteinExistence type="predicted"/>
<evidence type="ECO:0000313" key="2">
    <source>
        <dbReference type="Proteomes" id="UP000308652"/>
    </source>
</evidence>
<dbReference type="OrthoDB" id="194386at2759"/>
<accession>A0A5C3MDF3</accession>
<sequence length="262" mass="28848">MASLPAHQTKHIPVLSHPFGSHTFSLTQLNNGVSNGTALWLGGQCLSMYLADVHNKFKSKFQSPPRAIELGSGIGLTALALHSLDWDVVATDLPGVVNSVLSSNIRNNPLPHVAGTIQIRTFDWTIPPDQWSWNNDVAIAPAPPADATSGGDTLGPPFDLIFSADTVYSVSLIDPLLRTCHHLSTLSAAASPSSRMPTVLLCIERRDPMLVDRLLAEAKDKWNFNVERIPRKHVVRAVEKRQTAWDKSEWEDVEIWKLKLSI</sequence>
<dbReference type="EMBL" id="ML213592">
    <property type="protein sequence ID" value="TFK42665.1"/>
    <property type="molecule type" value="Genomic_DNA"/>
</dbReference>
<dbReference type="Proteomes" id="UP000308652">
    <property type="component" value="Unassembled WGS sequence"/>
</dbReference>
<dbReference type="PANTHER" id="PTHR14614">
    <property type="entry name" value="HEPATOCELLULAR CARCINOMA-ASSOCIATED ANTIGEN"/>
    <property type="match status" value="1"/>
</dbReference>
<keyword evidence="2" id="KW-1185">Reference proteome</keyword>
<dbReference type="InterPro" id="IPR019410">
    <property type="entry name" value="Methyltransf_16"/>
</dbReference>
<organism evidence="1 2">
    <name type="scientific">Crucibulum laeve</name>
    <dbReference type="NCBI Taxonomy" id="68775"/>
    <lineage>
        <taxon>Eukaryota</taxon>
        <taxon>Fungi</taxon>
        <taxon>Dikarya</taxon>
        <taxon>Basidiomycota</taxon>
        <taxon>Agaricomycotina</taxon>
        <taxon>Agaricomycetes</taxon>
        <taxon>Agaricomycetidae</taxon>
        <taxon>Agaricales</taxon>
        <taxon>Agaricineae</taxon>
        <taxon>Nidulariaceae</taxon>
        <taxon>Crucibulum</taxon>
    </lineage>
</organism>
<protein>
    <recommendedName>
        <fullName evidence="3">Methyltransferase-domain-containing protein</fullName>
    </recommendedName>
</protein>
<dbReference type="PANTHER" id="PTHR14614:SF162">
    <property type="entry name" value="EXPRESSED PROTEIN"/>
    <property type="match status" value="1"/>
</dbReference>
<dbReference type="AlphaFoldDB" id="A0A5C3MDF3"/>
<dbReference type="GO" id="GO:0008757">
    <property type="term" value="F:S-adenosylmethionine-dependent methyltransferase activity"/>
    <property type="evidence" value="ECO:0007669"/>
    <property type="project" value="UniProtKB-ARBA"/>
</dbReference>
<dbReference type="SUPFAM" id="SSF53335">
    <property type="entry name" value="S-adenosyl-L-methionine-dependent methyltransferases"/>
    <property type="match status" value="1"/>
</dbReference>
<name>A0A5C3MDF3_9AGAR</name>